<evidence type="ECO:0000256" key="1">
    <source>
        <dbReference type="SAM" id="MobiDB-lite"/>
    </source>
</evidence>
<keyword evidence="3" id="KW-1185">Reference proteome</keyword>
<comment type="caution">
    <text evidence="2">The sequence shown here is derived from an EMBL/GenBank/DDBJ whole genome shotgun (WGS) entry which is preliminary data.</text>
</comment>
<protein>
    <submittedName>
        <fullName evidence="2">Uncharacterized protein</fullName>
    </submittedName>
</protein>
<dbReference type="AlphaFoldDB" id="A0A4C1W162"/>
<proteinExistence type="predicted"/>
<evidence type="ECO:0000313" key="3">
    <source>
        <dbReference type="Proteomes" id="UP000299102"/>
    </source>
</evidence>
<dbReference type="Proteomes" id="UP000299102">
    <property type="component" value="Unassembled WGS sequence"/>
</dbReference>
<dbReference type="OrthoDB" id="425681at2759"/>
<name>A0A4C1W162_EUMVA</name>
<evidence type="ECO:0000313" key="2">
    <source>
        <dbReference type="EMBL" id="GBP44811.1"/>
    </source>
</evidence>
<gene>
    <name evidence="2" type="ORF">EVAR_75679_1</name>
</gene>
<feature type="region of interest" description="Disordered" evidence="1">
    <location>
        <begin position="237"/>
        <end position="266"/>
    </location>
</feature>
<reference evidence="2 3" key="1">
    <citation type="journal article" date="2019" name="Commun. Biol.">
        <title>The bagworm genome reveals a unique fibroin gene that provides high tensile strength.</title>
        <authorList>
            <person name="Kono N."/>
            <person name="Nakamura H."/>
            <person name="Ohtoshi R."/>
            <person name="Tomita M."/>
            <person name="Numata K."/>
            <person name="Arakawa K."/>
        </authorList>
    </citation>
    <scope>NUCLEOTIDE SEQUENCE [LARGE SCALE GENOMIC DNA]</scope>
</reference>
<sequence length="266" mass="29926">MYLHLFPANISQQTIYKLNVAATNIYKSLTLNLDSPADLDGPTGRSYKDTVLNNGYLLSSYLETVAAESGPAGRGAPWKVTSWWRMCCARGRPIIVEWERDARHSAGLSLVRDIERRVKAENKVNGALLAIINSKSASRQARLAIHSEVMIPTLMYGTENRRVFMEKLMDVGEVRAVSKDRTIWRSIVSEYLSGNLKNDSPVAYKNQLEELHPGVEYKSLARTPKRSKKPITMFYNSTELKRFSPKPPPTKAAVMRPAQRDRKGAS</sequence>
<dbReference type="EMBL" id="BGZK01000459">
    <property type="protein sequence ID" value="GBP44811.1"/>
    <property type="molecule type" value="Genomic_DNA"/>
</dbReference>
<organism evidence="2 3">
    <name type="scientific">Eumeta variegata</name>
    <name type="common">Bagworm moth</name>
    <name type="synonym">Eumeta japonica</name>
    <dbReference type="NCBI Taxonomy" id="151549"/>
    <lineage>
        <taxon>Eukaryota</taxon>
        <taxon>Metazoa</taxon>
        <taxon>Ecdysozoa</taxon>
        <taxon>Arthropoda</taxon>
        <taxon>Hexapoda</taxon>
        <taxon>Insecta</taxon>
        <taxon>Pterygota</taxon>
        <taxon>Neoptera</taxon>
        <taxon>Endopterygota</taxon>
        <taxon>Lepidoptera</taxon>
        <taxon>Glossata</taxon>
        <taxon>Ditrysia</taxon>
        <taxon>Tineoidea</taxon>
        <taxon>Psychidae</taxon>
        <taxon>Oiketicinae</taxon>
        <taxon>Eumeta</taxon>
    </lineage>
</organism>
<accession>A0A4C1W162</accession>